<evidence type="ECO:0000313" key="1">
    <source>
        <dbReference type="EMBL" id="TCZ76060.1"/>
    </source>
</evidence>
<proteinExistence type="predicted"/>
<dbReference type="RefSeq" id="WP_132418786.1">
    <property type="nucleotide sequence ID" value="NZ_SKFG01000014.1"/>
</dbReference>
<dbReference type="Proteomes" id="UP000295418">
    <property type="component" value="Unassembled WGS sequence"/>
</dbReference>
<gene>
    <name evidence="1" type="ORF">E0485_14535</name>
</gene>
<name>A0A4R4EAV4_9BACL</name>
<comment type="caution">
    <text evidence="1">The sequence shown here is derived from an EMBL/GenBank/DDBJ whole genome shotgun (WGS) entry which is preliminary data.</text>
</comment>
<sequence length="62" mass="7227">MKYHALLQQAAAEQFKLHIVCKDGISVIGVAEQYENGYIKLRFDDGLMYISYMEIEKPFKIK</sequence>
<dbReference type="AlphaFoldDB" id="A0A4R4EAV4"/>
<protein>
    <submittedName>
        <fullName evidence="1">Uncharacterized protein</fullName>
    </submittedName>
</protein>
<reference evidence="1 2" key="1">
    <citation type="submission" date="2019-03" db="EMBL/GenBank/DDBJ databases">
        <authorList>
            <person name="Kim M.K.M."/>
        </authorList>
    </citation>
    <scope>NUCLEOTIDE SEQUENCE [LARGE SCALE GENOMIC DNA]</scope>
    <source>
        <strain evidence="1 2">18JY21-1</strain>
    </source>
</reference>
<organism evidence="1 2">
    <name type="scientific">Paenibacillus albiflavus</name>
    <dbReference type="NCBI Taxonomy" id="2545760"/>
    <lineage>
        <taxon>Bacteria</taxon>
        <taxon>Bacillati</taxon>
        <taxon>Bacillota</taxon>
        <taxon>Bacilli</taxon>
        <taxon>Bacillales</taxon>
        <taxon>Paenibacillaceae</taxon>
        <taxon>Paenibacillus</taxon>
    </lineage>
</organism>
<evidence type="ECO:0000313" key="2">
    <source>
        <dbReference type="Proteomes" id="UP000295418"/>
    </source>
</evidence>
<keyword evidence="2" id="KW-1185">Reference proteome</keyword>
<dbReference type="EMBL" id="SKFG01000014">
    <property type="protein sequence ID" value="TCZ76060.1"/>
    <property type="molecule type" value="Genomic_DNA"/>
</dbReference>
<accession>A0A4R4EAV4</accession>